<proteinExistence type="predicted"/>
<dbReference type="InterPro" id="IPR007374">
    <property type="entry name" value="ASCH_domain"/>
</dbReference>
<evidence type="ECO:0000313" key="5">
    <source>
        <dbReference type="Proteomes" id="UP000278475"/>
    </source>
</evidence>
<evidence type="ECO:0000259" key="1">
    <source>
        <dbReference type="SMART" id="SM01022"/>
    </source>
</evidence>
<dbReference type="SMART" id="SM01022">
    <property type="entry name" value="ASCH"/>
    <property type="match status" value="1"/>
</dbReference>
<evidence type="ECO:0000313" key="2">
    <source>
        <dbReference type="EMBL" id="RLE49316.1"/>
    </source>
</evidence>
<evidence type="ECO:0000313" key="3">
    <source>
        <dbReference type="EMBL" id="RLE52998.1"/>
    </source>
</evidence>
<accession>A0A497EQB6</accession>
<sequence length="110" mass="12696">MVRRKQLNFKKEYKEKIASGQKTSTIRLKTNLRKGDEVEILSGGFKVGIARIVSVESKLVCELTDEDARRDGFRDKRELMKALKRYYGELKGEDRVHVIGFEIVCKNSES</sequence>
<dbReference type="InterPro" id="IPR015947">
    <property type="entry name" value="PUA-like_sf"/>
</dbReference>
<dbReference type="EMBL" id="QMQX01000026">
    <property type="protein sequence ID" value="RLE52998.1"/>
    <property type="molecule type" value="Genomic_DNA"/>
</dbReference>
<dbReference type="Pfam" id="PF04266">
    <property type="entry name" value="ASCH"/>
    <property type="match status" value="1"/>
</dbReference>
<name>A0A497EQB6_9CREN</name>
<evidence type="ECO:0000313" key="4">
    <source>
        <dbReference type="Proteomes" id="UP000272051"/>
    </source>
</evidence>
<dbReference type="SUPFAM" id="SSF88697">
    <property type="entry name" value="PUA domain-like"/>
    <property type="match status" value="1"/>
</dbReference>
<gene>
    <name evidence="2" type="ORF">DRJ31_05380</name>
    <name evidence="3" type="ORF">DRJ33_02250</name>
</gene>
<comment type="caution">
    <text evidence="2">The sequence shown here is derived from an EMBL/GenBank/DDBJ whole genome shotgun (WGS) entry which is preliminary data.</text>
</comment>
<reference evidence="4 5" key="1">
    <citation type="submission" date="2018-06" db="EMBL/GenBank/DDBJ databases">
        <title>Extensive metabolic versatility and redundancy in microbially diverse, dynamic hydrothermal sediments.</title>
        <authorList>
            <person name="Dombrowski N."/>
            <person name="Teske A."/>
            <person name="Baker B.J."/>
        </authorList>
    </citation>
    <scope>NUCLEOTIDE SEQUENCE [LARGE SCALE GENOMIC DNA]</scope>
    <source>
        <strain evidence="3">B34_G17</strain>
        <strain evidence="2">B66_G16</strain>
    </source>
</reference>
<dbReference type="PANTHER" id="PTHR42250">
    <property type="entry name" value="ASCH DOMAIN-CONTAINING PROTEIN"/>
    <property type="match status" value="1"/>
</dbReference>
<dbReference type="PANTHER" id="PTHR42250:SF1">
    <property type="entry name" value="ASCH DOMAIN-CONTAINING PROTEIN"/>
    <property type="match status" value="1"/>
</dbReference>
<dbReference type="EMBL" id="QMQV01000041">
    <property type="protein sequence ID" value="RLE49316.1"/>
    <property type="molecule type" value="Genomic_DNA"/>
</dbReference>
<dbReference type="Proteomes" id="UP000272051">
    <property type="component" value="Unassembled WGS sequence"/>
</dbReference>
<dbReference type="Proteomes" id="UP000278475">
    <property type="component" value="Unassembled WGS sequence"/>
</dbReference>
<dbReference type="AlphaFoldDB" id="A0A497EQB6"/>
<feature type="domain" description="ASCH" evidence="1">
    <location>
        <begin position="7"/>
        <end position="105"/>
    </location>
</feature>
<protein>
    <recommendedName>
        <fullName evidence="1">ASCH domain-containing protein</fullName>
    </recommendedName>
</protein>
<organism evidence="2 5">
    <name type="scientific">Thermoproteota archaeon</name>
    <dbReference type="NCBI Taxonomy" id="2056631"/>
    <lineage>
        <taxon>Archaea</taxon>
        <taxon>Thermoproteota</taxon>
    </lineage>
</organism>
<dbReference type="Gene3D" id="2.30.130.30">
    <property type="entry name" value="Hypothetical protein"/>
    <property type="match status" value="1"/>
</dbReference>
<dbReference type="CDD" id="cd06552">
    <property type="entry name" value="ASCH_yqfb_like"/>
    <property type="match status" value="1"/>
</dbReference>